<dbReference type="GO" id="GO:0008654">
    <property type="term" value="P:phospholipid biosynthetic process"/>
    <property type="evidence" value="ECO:0007669"/>
    <property type="project" value="InterPro"/>
</dbReference>
<keyword evidence="1 2" id="KW-0808">Transferase</keyword>
<dbReference type="InterPro" id="IPR043130">
    <property type="entry name" value="CDP-OH_PTrfase_TM_dom"/>
</dbReference>
<evidence type="ECO:0000256" key="3">
    <source>
        <dbReference type="SAM" id="Phobius"/>
    </source>
</evidence>
<reference evidence="4 5" key="1">
    <citation type="submission" date="2017-08" db="EMBL/GenBank/DDBJ databases">
        <title>Infants hospitalized years apart are colonized by the same room-sourced microbial strains.</title>
        <authorList>
            <person name="Brooks B."/>
            <person name="Olm M.R."/>
            <person name="Firek B.A."/>
            <person name="Baker R."/>
            <person name="Thomas B.C."/>
            <person name="Morowitz M.J."/>
            <person name="Banfield J.F."/>
        </authorList>
    </citation>
    <scope>NUCLEOTIDE SEQUENCE [LARGE SCALE GENOMIC DNA]</scope>
    <source>
        <strain evidence="4">S2_018_000_R3_119</strain>
    </source>
</reference>
<feature type="transmembrane region" description="Helical" evidence="3">
    <location>
        <begin position="241"/>
        <end position="260"/>
    </location>
</feature>
<feature type="transmembrane region" description="Helical" evidence="3">
    <location>
        <begin position="217"/>
        <end position="235"/>
    </location>
</feature>
<accession>A0A2W4YRY3</accession>
<evidence type="ECO:0008006" key="6">
    <source>
        <dbReference type="Google" id="ProtNLM"/>
    </source>
</evidence>
<organism evidence="4 5">
    <name type="scientific">Sphingomonas taxi</name>
    <dbReference type="NCBI Taxonomy" id="1549858"/>
    <lineage>
        <taxon>Bacteria</taxon>
        <taxon>Pseudomonadati</taxon>
        <taxon>Pseudomonadota</taxon>
        <taxon>Alphaproteobacteria</taxon>
        <taxon>Sphingomonadales</taxon>
        <taxon>Sphingomonadaceae</taxon>
        <taxon>Sphingomonas</taxon>
    </lineage>
</organism>
<proteinExistence type="inferred from homology"/>
<evidence type="ECO:0000313" key="5">
    <source>
        <dbReference type="Proteomes" id="UP000249555"/>
    </source>
</evidence>
<evidence type="ECO:0000256" key="2">
    <source>
        <dbReference type="RuleBase" id="RU003750"/>
    </source>
</evidence>
<dbReference type="InterPro" id="IPR048254">
    <property type="entry name" value="CDP_ALCOHOL_P_TRANSF_CS"/>
</dbReference>
<gene>
    <name evidence="4" type="ORF">DI640_11995</name>
</gene>
<keyword evidence="3" id="KW-0472">Membrane</keyword>
<dbReference type="GO" id="GO:0016780">
    <property type="term" value="F:phosphotransferase activity, for other substituted phosphate groups"/>
    <property type="evidence" value="ECO:0007669"/>
    <property type="project" value="InterPro"/>
</dbReference>
<dbReference type="PROSITE" id="PS00379">
    <property type="entry name" value="CDP_ALCOHOL_P_TRANSF"/>
    <property type="match status" value="1"/>
</dbReference>
<keyword evidence="3" id="KW-0812">Transmembrane</keyword>
<dbReference type="Gene3D" id="1.20.120.1760">
    <property type="match status" value="1"/>
</dbReference>
<dbReference type="InterPro" id="IPR000462">
    <property type="entry name" value="CDP-OH_P_trans"/>
</dbReference>
<feature type="transmembrane region" description="Helical" evidence="3">
    <location>
        <begin position="65"/>
        <end position="84"/>
    </location>
</feature>
<dbReference type="GO" id="GO:0016020">
    <property type="term" value="C:membrane"/>
    <property type="evidence" value="ECO:0007669"/>
    <property type="project" value="InterPro"/>
</dbReference>
<keyword evidence="3" id="KW-1133">Transmembrane helix</keyword>
<feature type="transmembrane region" description="Helical" evidence="3">
    <location>
        <begin position="105"/>
        <end position="122"/>
    </location>
</feature>
<comment type="similarity">
    <text evidence="2">Belongs to the CDP-alcohol phosphatidyltransferase class-I family.</text>
</comment>
<dbReference type="Proteomes" id="UP000249555">
    <property type="component" value="Unassembled WGS sequence"/>
</dbReference>
<comment type="caution">
    <text evidence="4">The sequence shown here is derived from an EMBL/GenBank/DDBJ whole genome shotgun (WGS) entry which is preliminary data.</text>
</comment>
<protein>
    <recommendedName>
        <fullName evidence="6">CDP-alcohol phosphatidyltransferase</fullName>
    </recommendedName>
</protein>
<sequence>MTVAPPDGSRDRRIEIPSNLWLIHPAGRALLPLALARGISANAVSVAGLCLGGAAALAYTQWGNWALALVGLVLSMGWLIADGLDGMVARATKTASPLGRMLDGLCDHGVFALIYTSLAITIDTPEGWILAFAAGGAHAVQSNMYEGERARFHRRIKGVALEAPPVPTGNVLVRFYDGVASSIDRIAMPFERTLGQASDPVAFGASYGTRAVAPLRLMALLTANVRVWAIFVACFAGNPRIFWWFEIVPLTLVAIVGLVWHRRVERAFVRSTTPPRPKTASRMHLS</sequence>
<evidence type="ECO:0000313" key="4">
    <source>
        <dbReference type="EMBL" id="PZO72810.1"/>
    </source>
</evidence>
<dbReference type="AlphaFoldDB" id="A0A2W4YRY3"/>
<feature type="transmembrane region" description="Helical" evidence="3">
    <location>
        <begin position="39"/>
        <end position="59"/>
    </location>
</feature>
<evidence type="ECO:0000256" key="1">
    <source>
        <dbReference type="ARBA" id="ARBA00022679"/>
    </source>
</evidence>
<dbReference type="EMBL" id="QFMX01000010">
    <property type="protein sequence ID" value="PZO72810.1"/>
    <property type="molecule type" value="Genomic_DNA"/>
</dbReference>
<dbReference type="Pfam" id="PF01066">
    <property type="entry name" value="CDP-OH_P_transf"/>
    <property type="match status" value="1"/>
</dbReference>
<name>A0A2W4YRY3_9SPHN</name>